<dbReference type="Proteomes" id="UP001281761">
    <property type="component" value="Unassembled WGS sequence"/>
</dbReference>
<comment type="caution">
    <text evidence="1">The sequence shown here is derived from an EMBL/GenBank/DDBJ whole genome shotgun (WGS) entry which is preliminary data.</text>
</comment>
<gene>
    <name evidence="1" type="ORF">BLNAU_13950</name>
</gene>
<organism evidence="1 2">
    <name type="scientific">Blattamonas nauphoetae</name>
    <dbReference type="NCBI Taxonomy" id="2049346"/>
    <lineage>
        <taxon>Eukaryota</taxon>
        <taxon>Metamonada</taxon>
        <taxon>Preaxostyla</taxon>
        <taxon>Oxymonadida</taxon>
        <taxon>Blattamonas</taxon>
    </lineage>
</organism>
<sequence>MNSHQFTNLPIFTEFELKYSKRGLRVALPRPLGIGTAFPRRRSSQTHLDCSSTPYQSSCAIGCETSLLPSLPQLRPLWRNIDKPSIIKAPIVISLKTPVASPAHLHPPTSSIPLFTPNSANQHVPAAIPPPLIGCHLESHPTGGEAEQKTPAVNVAKIDLLGSYRYLRNVYTDTSKWAEDVHMQLMEIQFELCEEEKRKTQENEGLLNQQQDAEKANSLQKCTEARAGVGLCPPNRKDGNTGEESAASHQRFTTQIRSHYLCLLFTATAILINTLFRISEGGESVSAEFAQSAKAMLMHEMFDILSFHAVLISIRTRLAEPAPFVECLHCAFGSAALAEWRQRIDRWQSEATAEISSHEIAALVYLYLGSSLNVEKEMKTILPTVGLDSEQDIKVIASLRDIGCDPHNNSNTWLRPGTLSFACLAFHSSPFRTIVLILPSSLCLVLPQTPPSAIHTIQFLDSDFRCSVVTPVLTVTAALHDVHVSFLIGVLSVASTSCSTFYLTATSTSLYLPLPTVHFHTMTYRIPPQMLFWTLPVSSRCTRCTCTYPRSFAETMRLEHFLLTRLCHKLDVGRLPVCHHWKSTDTNRNLVTLPTHPLYFDQISVPHRLLLDSLPVRRTPSRSCGRFK</sequence>
<reference evidence="1 2" key="1">
    <citation type="journal article" date="2022" name="bioRxiv">
        <title>Genomics of Preaxostyla Flagellates Illuminates Evolutionary Transitions and the Path Towards Mitochondrial Loss.</title>
        <authorList>
            <person name="Novak L.V.F."/>
            <person name="Treitli S.C."/>
            <person name="Pyrih J."/>
            <person name="Halakuc P."/>
            <person name="Pipaliya S.V."/>
            <person name="Vacek V."/>
            <person name="Brzon O."/>
            <person name="Soukal P."/>
            <person name="Eme L."/>
            <person name="Dacks J.B."/>
            <person name="Karnkowska A."/>
            <person name="Elias M."/>
            <person name="Hampl V."/>
        </authorList>
    </citation>
    <scope>NUCLEOTIDE SEQUENCE [LARGE SCALE GENOMIC DNA]</scope>
    <source>
        <strain evidence="1">NAU3</strain>
        <tissue evidence="1">Gut</tissue>
    </source>
</reference>
<protein>
    <submittedName>
        <fullName evidence="1">Uncharacterized protein</fullName>
    </submittedName>
</protein>
<accession>A0ABQ9XIA9</accession>
<dbReference type="EMBL" id="JARBJD010000124">
    <property type="protein sequence ID" value="KAK2951107.1"/>
    <property type="molecule type" value="Genomic_DNA"/>
</dbReference>
<proteinExistence type="predicted"/>
<name>A0ABQ9XIA9_9EUKA</name>
<evidence type="ECO:0000313" key="2">
    <source>
        <dbReference type="Proteomes" id="UP001281761"/>
    </source>
</evidence>
<evidence type="ECO:0000313" key="1">
    <source>
        <dbReference type="EMBL" id="KAK2951107.1"/>
    </source>
</evidence>
<keyword evidence="2" id="KW-1185">Reference proteome</keyword>